<evidence type="ECO:0000313" key="1">
    <source>
        <dbReference type="EMBL" id="KAE8125130.1"/>
    </source>
</evidence>
<gene>
    <name evidence="1" type="ORF">FH972_019965</name>
</gene>
<reference evidence="1 2" key="1">
    <citation type="submission" date="2019-06" db="EMBL/GenBank/DDBJ databases">
        <title>A chromosomal-level reference genome of Carpinus fangiana (Coryloideae, Betulaceae).</title>
        <authorList>
            <person name="Yang X."/>
            <person name="Wang Z."/>
            <person name="Zhang L."/>
            <person name="Hao G."/>
            <person name="Liu J."/>
            <person name="Yang Y."/>
        </authorList>
    </citation>
    <scope>NUCLEOTIDE SEQUENCE [LARGE SCALE GENOMIC DNA]</scope>
    <source>
        <strain evidence="1">Cfa_2016G</strain>
        <tissue evidence="1">Leaf</tissue>
    </source>
</reference>
<accession>A0A5N6RUY8</accession>
<organism evidence="1 2">
    <name type="scientific">Carpinus fangiana</name>
    <dbReference type="NCBI Taxonomy" id="176857"/>
    <lineage>
        <taxon>Eukaryota</taxon>
        <taxon>Viridiplantae</taxon>
        <taxon>Streptophyta</taxon>
        <taxon>Embryophyta</taxon>
        <taxon>Tracheophyta</taxon>
        <taxon>Spermatophyta</taxon>
        <taxon>Magnoliopsida</taxon>
        <taxon>eudicotyledons</taxon>
        <taxon>Gunneridae</taxon>
        <taxon>Pentapetalae</taxon>
        <taxon>rosids</taxon>
        <taxon>fabids</taxon>
        <taxon>Fagales</taxon>
        <taxon>Betulaceae</taxon>
        <taxon>Carpinus</taxon>
    </lineage>
</organism>
<dbReference type="EMBL" id="CM017328">
    <property type="protein sequence ID" value="KAE8125130.1"/>
    <property type="molecule type" value="Genomic_DNA"/>
</dbReference>
<protein>
    <submittedName>
        <fullName evidence="1">Uncharacterized protein</fullName>
    </submittedName>
</protein>
<dbReference type="Proteomes" id="UP000327013">
    <property type="component" value="Chromosome 8"/>
</dbReference>
<name>A0A5N6RUY8_9ROSI</name>
<proteinExistence type="predicted"/>
<keyword evidence="2" id="KW-1185">Reference proteome</keyword>
<dbReference type="AlphaFoldDB" id="A0A5N6RUY8"/>
<sequence length="76" mass="8409">MACEEPMLSDLVRQLVFGWPFGCIVEFGDLGLCWSVLHRVIVCNRPIRGSSISPSSRGLLPMSKSSLLQTLFTDPL</sequence>
<evidence type="ECO:0000313" key="2">
    <source>
        <dbReference type="Proteomes" id="UP000327013"/>
    </source>
</evidence>